<evidence type="ECO:0000313" key="1">
    <source>
        <dbReference type="EMBL" id="GFO34279.1"/>
    </source>
</evidence>
<dbReference type="EMBL" id="BLXT01006878">
    <property type="protein sequence ID" value="GFO34279.1"/>
    <property type="molecule type" value="Genomic_DNA"/>
</dbReference>
<name>A0AAV4CQU8_9GAST</name>
<organism evidence="1 2">
    <name type="scientific">Plakobranchus ocellatus</name>
    <dbReference type="NCBI Taxonomy" id="259542"/>
    <lineage>
        <taxon>Eukaryota</taxon>
        <taxon>Metazoa</taxon>
        <taxon>Spiralia</taxon>
        <taxon>Lophotrochozoa</taxon>
        <taxon>Mollusca</taxon>
        <taxon>Gastropoda</taxon>
        <taxon>Heterobranchia</taxon>
        <taxon>Euthyneura</taxon>
        <taxon>Panpulmonata</taxon>
        <taxon>Sacoglossa</taxon>
        <taxon>Placobranchoidea</taxon>
        <taxon>Plakobranchidae</taxon>
        <taxon>Plakobranchus</taxon>
    </lineage>
</organism>
<evidence type="ECO:0008006" key="3">
    <source>
        <dbReference type="Google" id="ProtNLM"/>
    </source>
</evidence>
<reference evidence="1 2" key="1">
    <citation type="journal article" date="2021" name="Elife">
        <title>Chloroplast acquisition without the gene transfer in kleptoplastic sea slugs, Plakobranchus ocellatus.</title>
        <authorList>
            <person name="Maeda T."/>
            <person name="Takahashi S."/>
            <person name="Yoshida T."/>
            <person name="Shimamura S."/>
            <person name="Takaki Y."/>
            <person name="Nagai Y."/>
            <person name="Toyoda A."/>
            <person name="Suzuki Y."/>
            <person name="Arimoto A."/>
            <person name="Ishii H."/>
            <person name="Satoh N."/>
            <person name="Nishiyama T."/>
            <person name="Hasebe M."/>
            <person name="Maruyama T."/>
            <person name="Minagawa J."/>
            <person name="Obokata J."/>
            <person name="Shigenobu S."/>
        </authorList>
    </citation>
    <scope>NUCLEOTIDE SEQUENCE [LARGE SCALE GENOMIC DNA]</scope>
</reference>
<sequence>MPLRVQPYDCKTEYKPGPAMTIADYLSRVTLKTVRGNPDQLIIDTGRQFVSEELDNFTKEWEISRQARFIPSPMNSLSAWCKPSRRHSRNAAIQNQILS</sequence>
<dbReference type="Proteomes" id="UP000735302">
    <property type="component" value="Unassembled WGS sequence"/>
</dbReference>
<accession>A0AAV4CQU8</accession>
<proteinExistence type="predicted"/>
<evidence type="ECO:0000313" key="2">
    <source>
        <dbReference type="Proteomes" id="UP000735302"/>
    </source>
</evidence>
<dbReference type="AlphaFoldDB" id="A0AAV4CQU8"/>
<keyword evidence="2" id="KW-1185">Reference proteome</keyword>
<gene>
    <name evidence="1" type="ORF">PoB_006078400</name>
</gene>
<protein>
    <recommendedName>
        <fullName evidence="3">Integrase catalytic domain-containing protein</fullName>
    </recommendedName>
</protein>
<comment type="caution">
    <text evidence="1">The sequence shown here is derived from an EMBL/GenBank/DDBJ whole genome shotgun (WGS) entry which is preliminary data.</text>
</comment>